<comment type="caution">
    <text evidence="2">The sequence shown here is derived from an EMBL/GenBank/DDBJ whole genome shotgun (WGS) entry which is preliminary data.</text>
</comment>
<organism evidence="2 3">
    <name type="scientific">Myroides albus</name>
    <dbReference type="NCBI Taxonomy" id="2562892"/>
    <lineage>
        <taxon>Bacteria</taxon>
        <taxon>Pseudomonadati</taxon>
        <taxon>Bacteroidota</taxon>
        <taxon>Flavobacteriia</taxon>
        <taxon>Flavobacteriales</taxon>
        <taxon>Flavobacteriaceae</taxon>
        <taxon>Myroides</taxon>
    </lineage>
</organism>
<evidence type="ECO:0008006" key="4">
    <source>
        <dbReference type="Google" id="ProtNLM"/>
    </source>
</evidence>
<protein>
    <recommendedName>
        <fullName evidence="4">NigD-like protein</fullName>
    </recommendedName>
</protein>
<evidence type="ECO:0000313" key="2">
    <source>
        <dbReference type="EMBL" id="MTG98078.1"/>
    </source>
</evidence>
<evidence type="ECO:0000256" key="1">
    <source>
        <dbReference type="SAM" id="SignalP"/>
    </source>
</evidence>
<name>A0A6I3LHT4_9FLAO</name>
<reference evidence="2 3" key="1">
    <citation type="submission" date="2019-11" db="EMBL/GenBank/DDBJ databases">
        <title>Genome of Strain BIT-d1.</title>
        <authorList>
            <person name="Yang Y."/>
        </authorList>
    </citation>
    <scope>NUCLEOTIDE SEQUENCE [LARGE SCALE GENOMIC DNA]</scope>
    <source>
        <strain evidence="2 3">BIT-d1</strain>
    </source>
</reference>
<keyword evidence="1" id="KW-0732">Signal</keyword>
<feature type="signal peptide" evidence="1">
    <location>
        <begin position="1"/>
        <end position="19"/>
    </location>
</feature>
<dbReference type="EMBL" id="WMJX01000013">
    <property type="protein sequence ID" value="MTG98078.1"/>
    <property type="molecule type" value="Genomic_DNA"/>
</dbReference>
<dbReference type="AlphaFoldDB" id="A0A6I3LHT4"/>
<evidence type="ECO:0000313" key="3">
    <source>
        <dbReference type="Proteomes" id="UP000438760"/>
    </source>
</evidence>
<gene>
    <name evidence="2" type="ORF">GJV76_08035</name>
</gene>
<dbReference type="OrthoDB" id="1255125at2"/>
<accession>A0A6I3LHT4</accession>
<keyword evidence="3" id="KW-1185">Reference proteome</keyword>
<sequence length="236" mass="26420">MKKVMILVMSVSFLFTACSSDDKGSDSETNGGTEGGVNVKSYGTFTVHTKVDDVDKKLVYWNYLPVTGYDKVNGTIKGVHMEMWDVNYGDTKENYDKIDEERTKVYGELKGGSLLIALNNVEEGLYTITNRFGHFPKDVKDGGRRLAIISVNLGIENEKRQSSDYNDAVYEHVDEGFYVDAVKVVKDKEGAFHFDLLKPIPLVFKEGKHGRGNPNAPRSISVTIEDGHSHVIEDWN</sequence>
<proteinExistence type="predicted"/>
<feature type="chain" id="PRO_5026076054" description="NigD-like protein" evidence="1">
    <location>
        <begin position="20"/>
        <end position="236"/>
    </location>
</feature>
<dbReference type="Proteomes" id="UP000438760">
    <property type="component" value="Unassembled WGS sequence"/>
</dbReference>
<dbReference type="RefSeq" id="WP_155092109.1">
    <property type="nucleotide sequence ID" value="NZ_CP102754.1"/>
</dbReference>
<dbReference type="PROSITE" id="PS51257">
    <property type="entry name" value="PROKAR_LIPOPROTEIN"/>
    <property type="match status" value="1"/>
</dbReference>